<feature type="chain" id="PRO_5013138118" evidence="2">
    <location>
        <begin position="29"/>
        <end position="462"/>
    </location>
</feature>
<evidence type="ECO:0000256" key="2">
    <source>
        <dbReference type="SAM" id="SignalP"/>
    </source>
</evidence>
<sequence>MNPRRRLTKLTVTAMVAVLMLADGIALADADLGGATLTQAGAERAANKSGTIPAWEGKDTPAAGWTPAQPRGAFWAHKGEKPLLTIDAGNVEKYADKLTPGQVAFIKATKGYKMDVYPTHRNCGAADWVSANTKRNLTEARMAADGVTLENAVLPGVPFPQPKSGAEVMWNYKTRYRGVGLSVPSFYTVLSPRAGSDEWVDANQEMDIFFPWAKKGANTPQEVKQTLDALYFQYKSPAALAGQGAVGVSSFGAAPVEVSYYFPGQRRVRRMPSYSYDAPQIGMENQYTVDQAFMFTGNLDRFDWKIVGKREMYVPANAFGMYDFKTKLHDVFQPQAIGNEHRRYELHRVWVVEATVKAGARHTAPKKTFFFDEDSWLAVVSEDYDAQGKLWKLREGFPIPVWETGSCDLETFVQYDLITGRYVADMATAGAGKGMRWIPESSEPRYKMDFYTAESLRARSER</sequence>
<dbReference type="InterPro" id="IPR010752">
    <property type="entry name" value="DUF1329"/>
</dbReference>
<accession>A0A1U9UP55</accession>
<dbReference type="EMBL" id="CP017757">
    <property type="protein sequence ID" value="AQV94423.1"/>
    <property type="molecule type" value="Genomic_DNA"/>
</dbReference>
<feature type="signal peptide" evidence="2">
    <location>
        <begin position="1"/>
        <end position="28"/>
    </location>
</feature>
<dbReference type="Proteomes" id="UP000189627">
    <property type="component" value="Chromosome 1"/>
</dbReference>
<keyword evidence="2" id="KW-0732">Signal</keyword>
<dbReference type="CDD" id="cd16329">
    <property type="entry name" value="LolA_like"/>
    <property type="match status" value="1"/>
</dbReference>
<protein>
    <submittedName>
        <fullName evidence="3">DUF1329 domain-containing protein</fullName>
    </submittedName>
</protein>
<name>A0A1U9UP55_CUPNE</name>
<dbReference type="RefSeq" id="WP_078196654.1">
    <property type="nucleotide sequence ID" value="NZ_CP017757.2"/>
</dbReference>
<evidence type="ECO:0000313" key="3">
    <source>
        <dbReference type="EMBL" id="AQV94423.1"/>
    </source>
</evidence>
<dbReference type="OrthoDB" id="6751304at2"/>
<evidence type="ECO:0000313" key="4">
    <source>
        <dbReference type="Proteomes" id="UP000189627"/>
    </source>
</evidence>
<feature type="region of interest" description="Disordered" evidence="1">
    <location>
        <begin position="46"/>
        <end position="67"/>
    </location>
</feature>
<dbReference type="KEGG" id="cuh:BJN34_11045"/>
<dbReference type="Gene3D" id="2.50.20.10">
    <property type="entry name" value="Lipoprotein localisation LolA/LolB/LppX"/>
    <property type="match status" value="1"/>
</dbReference>
<dbReference type="AlphaFoldDB" id="A0A1U9UP55"/>
<reference evidence="4" key="1">
    <citation type="submission" date="2017-02" db="EMBL/GenBank/DDBJ databases">
        <title>Complete genome sequence of Cupriavidus necator strain NH9, a 3-chlorobenzoate degrader.</title>
        <authorList>
            <person name="Moriuchi R."/>
            <person name="Dohra H."/>
            <person name="Ogawa N."/>
        </authorList>
    </citation>
    <scope>NUCLEOTIDE SEQUENCE [LARGE SCALE GENOMIC DNA]</scope>
    <source>
        <strain evidence="4">NH9</strain>
    </source>
</reference>
<gene>
    <name evidence="3" type="ORF">BJN34_11045</name>
</gene>
<organism evidence="3 4">
    <name type="scientific">Cupriavidus necator</name>
    <name type="common">Alcaligenes eutrophus</name>
    <name type="synonym">Ralstonia eutropha</name>
    <dbReference type="NCBI Taxonomy" id="106590"/>
    <lineage>
        <taxon>Bacteria</taxon>
        <taxon>Pseudomonadati</taxon>
        <taxon>Pseudomonadota</taxon>
        <taxon>Betaproteobacteria</taxon>
        <taxon>Burkholderiales</taxon>
        <taxon>Burkholderiaceae</taxon>
        <taxon>Cupriavidus</taxon>
    </lineage>
</organism>
<evidence type="ECO:0000256" key="1">
    <source>
        <dbReference type="SAM" id="MobiDB-lite"/>
    </source>
</evidence>
<dbReference type="Pfam" id="PF07044">
    <property type="entry name" value="DUF1329"/>
    <property type="match status" value="1"/>
</dbReference>
<proteinExistence type="predicted"/>